<proteinExistence type="inferred from homology"/>
<evidence type="ECO:0000256" key="2">
    <source>
        <dbReference type="ARBA" id="ARBA00022729"/>
    </source>
</evidence>
<dbReference type="PROSITE" id="PS51257">
    <property type="entry name" value="PROKAR_LIPOPROTEIN"/>
    <property type="match status" value="1"/>
</dbReference>
<keyword evidence="11" id="KW-1185">Reference proteome</keyword>
<dbReference type="SUPFAM" id="SSF56601">
    <property type="entry name" value="beta-lactamase/transpeptidase-like"/>
    <property type="match status" value="1"/>
</dbReference>
<keyword evidence="3 10" id="KW-0378">Hydrolase</keyword>
<dbReference type="PRINTS" id="PR00725">
    <property type="entry name" value="DADACBPTASE1"/>
</dbReference>
<dbReference type="PANTHER" id="PTHR21581:SF26">
    <property type="entry name" value="D-ALANYL-D-ALANINE ENDOPEPTIDASE"/>
    <property type="match status" value="1"/>
</dbReference>
<dbReference type="NCBIfam" id="NF008668">
    <property type="entry name" value="PRK11669.1"/>
    <property type="match status" value="1"/>
</dbReference>
<dbReference type="Pfam" id="PF00768">
    <property type="entry name" value="Peptidase_S11"/>
    <property type="match status" value="1"/>
</dbReference>
<keyword evidence="6" id="KW-0961">Cell wall biogenesis/degradation</keyword>
<evidence type="ECO:0000256" key="4">
    <source>
        <dbReference type="ARBA" id="ARBA00022960"/>
    </source>
</evidence>
<evidence type="ECO:0000313" key="10">
    <source>
        <dbReference type="EMBL" id="MFC3609252.1"/>
    </source>
</evidence>
<comment type="caution">
    <text evidence="10">The sequence shown here is derived from an EMBL/GenBank/DDBJ whole genome shotgun (WGS) entry which is preliminary data.</text>
</comment>
<dbReference type="InterPro" id="IPR001967">
    <property type="entry name" value="Peptidase_S11_N"/>
</dbReference>
<dbReference type="EMBL" id="JBHRXZ010000024">
    <property type="protein sequence ID" value="MFC3609252.1"/>
    <property type="molecule type" value="Genomic_DNA"/>
</dbReference>
<keyword evidence="5" id="KW-0573">Peptidoglycan synthesis</keyword>
<gene>
    <name evidence="10" type="primary">pbpG</name>
    <name evidence="10" type="ORF">ACFOMF_15855</name>
</gene>
<comment type="similarity">
    <text evidence="1 7">Belongs to the peptidase S11 family.</text>
</comment>
<evidence type="ECO:0000256" key="8">
    <source>
        <dbReference type="SAM" id="SignalP"/>
    </source>
</evidence>
<name>A0ABV7T8B2_9GAMM</name>
<feature type="domain" description="Peptidase S11 D-alanyl-D-alanine carboxypeptidase A N-terminal" evidence="9">
    <location>
        <begin position="36"/>
        <end position="264"/>
    </location>
</feature>
<evidence type="ECO:0000256" key="1">
    <source>
        <dbReference type="ARBA" id="ARBA00007164"/>
    </source>
</evidence>
<dbReference type="GO" id="GO:0016787">
    <property type="term" value="F:hydrolase activity"/>
    <property type="evidence" value="ECO:0007669"/>
    <property type="project" value="UniProtKB-KW"/>
</dbReference>
<evidence type="ECO:0000256" key="7">
    <source>
        <dbReference type="RuleBase" id="RU004016"/>
    </source>
</evidence>
<reference evidence="11" key="1">
    <citation type="journal article" date="2019" name="Int. J. Syst. Evol. Microbiol.">
        <title>The Global Catalogue of Microorganisms (GCM) 10K type strain sequencing project: providing services to taxonomists for standard genome sequencing and annotation.</title>
        <authorList>
            <consortium name="The Broad Institute Genomics Platform"/>
            <consortium name="The Broad Institute Genome Sequencing Center for Infectious Disease"/>
            <person name="Wu L."/>
            <person name="Ma J."/>
        </authorList>
    </citation>
    <scope>NUCLEOTIDE SEQUENCE [LARGE SCALE GENOMIC DNA]</scope>
    <source>
        <strain evidence="11">KCTC 42447</strain>
    </source>
</reference>
<keyword evidence="4" id="KW-0133">Cell shape</keyword>
<accession>A0ABV7T8B2</accession>
<dbReference type="InterPro" id="IPR012338">
    <property type="entry name" value="Beta-lactam/transpept-like"/>
</dbReference>
<sequence>MFARKILPLCSLLLACAAVMPVPVTHAAAAAPVAASQARLELASTSALVVDLSNGGEIYSSLPDVVVPIASITKLMTAIVVLDARQPMDELLTVTIRDTHELKNVFSRVRVDSQLSRRELLRLALMSSENRTASALAHHYPGGHAAFVAAMNAKARELGMTRTRFAEPTGLSAMNVSTARELVTLLKASREYPAIREMSTFPNGDAFFRKPNYALSFFNTNPLVRKGDWNIHVSKTGFTNAAGHCLVMLADVNQRPVAMVLLDSYGKQSRFGDATRLRNWMEHGRPAVIPEVARNYKQQKSQQLRQLAVSSLSN</sequence>
<dbReference type="Proteomes" id="UP001595630">
    <property type="component" value="Unassembled WGS sequence"/>
</dbReference>
<evidence type="ECO:0000313" key="11">
    <source>
        <dbReference type="Proteomes" id="UP001595630"/>
    </source>
</evidence>
<protein>
    <submittedName>
        <fullName evidence="10">D-alanyl-D-alanine endopeptidase</fullName>
        <ecNumber evidence="10">3.4.21.-</ecNumber>
    </submittedName>
</protein>
<feature type="chain" id="PRO_5045061998" evidence="8">
    <location>
        <begin position="28"/>
        <end position="314"/>
    </location>
</feature>
<keyword evidence="2 8" id="KW-0732">Signal</keyword>
<organism evidence="10 11">
    <name type="scientific">Stutzerimonas tarimensis</name>
    <dbReference type="NCBI Taxonomy" id="1507735"/>
    <lineage>
        <taxon>Bacteria</taxon>
        <taxon>Pseudomonadati</taxon>
        <taxon>Pseudomonadota</taxon>
        <taxon>Gammaproteobacteria</taxon>
        <taxon>Pseudomonadales</taxon>
        <taxon>Pseudomonadaceae</taxon>
        <taxon>Stutzerimonas</taxon>
    </lineage>
</organism>
<dbReference type="RefSeq" id="WP_386366630.1">
    <property type="nucleotide sequence ID" value="NZ_JBHRXZ010000024.1"/>
</dbReference>
<evidence type="ECO:0000256" key="5">
    <source>
        <dbReference type="ARBA" id="ARBA00022984"/>
    </source>
</evidence>
<evidence type="ECO:0000259" key="9">
    <source>
        <dbReference type="Pfam" id="PF00768"/>
    </source>
</evidence>
<dbReference type="PANTHER" id="PTHR21581">
    <property type="entry name" value="D-ALANYL-D-ALANINE CARBOXYPEPTIDASE"/>
    <property type="match status" value="1"/>
</dbReference>
<feature type="signal peptide" evidence="8">
    <location>
        <begin position="1"/>
        <end position="27"/>
    </location>
</feature>
<evidence type="ECO:0000256" key="6">
    <source>
        <dbReference type="ARBA" id="ARBA00023316"/>
    </source>
</evidence>
<dbReference type="InterPro" id="IPR018044">
    <property type="entry name" value="Peptidase_S11"/>
</dbReference>
<dbReference type="EC" id="3.4.21.-" evidence="10"/>
<dbReference type="Gene3D" id="3.40.710.10">
    <property type="entry name" value="DD-peptidase/beta-lactamase superfamily"/>
    <property type="match status" value="1"/>
</dbReference>
<evidence type="ECO:0000256" key="3">
    <source>
        <dbReference type="ARBA" id="ARBA00022801"/>
    </source>
</evidence>